<dbReference type="RefSeq" id="WP_250429061.1">
    <property type="nucleotide sequence ID" value="NZ_JALPRR010000002.1"/>
</dbReference>
<dbReference type="PANTHER" id="PTHR43798">
    <property type="entry name" value="MONOACYLGLYCEROL LIPASE"/>
    <property type="match status" value="1"/>
</dbReference>
<sequence>MKASKFILLFLSYCALLSITALAQQQQTTYNATLDKYKYPYPVKHFPVGIEGNNYKMAYMDVAPAKKVPSPQTVVLFHGKNFMGAYWGKTIKYLSENGYRVVVPDQIGFGKSDKPDIHYSFHQLAYNTRKLLDTLKVTNAVVVGHSMGGMLATRFALMYPDFVQKLVLENPIGLEDYKRFVPYKTIEELEKEELGRTGASIRAYHKTYYPVWKPEYDEWVRVPAAQLKSKDYPQVAKSAALTYAMIYEQPVVYEFSELKMPVLLVIGQEDRTIVGKGYIKDEQTKKEHGKYPQLGKQTAEAIPNAKLLELPKIGHIPHLEATEQFHKTLLEFLKQ</sequence>
<feature type="signal peptide" evidence="1">
    <location>
        <begin position="1"/>
        <end position="23"/>
    </location>
</feature>
<keyword evidence="3" id="KW-0378">Hydrolase</keyword>
<dbReference type="GO" id="GO:0016787">
    <property type="term" value="F:hydrolase activity"/>
    <property type="evidence" value="ECO:0007669"/>
    <property type="project" value="UniProtKB-KW"/>
</dbReference>
<feature type="domain" description="AB hydrolase-1" evidence="2">
    <location>
        <begin position="73"/>
        <end position="321"/>
    </location>
</feature>
<organism evidence="3 4">
    <name type="scientific">Pontibacter ruber</name>
    <dbReference type="NCBI Taxonomy" id="1343895"/>
    <lineage>
        <taxon>Bacteria</taxon>
        <taxon>Pseudomonadati</taxon>
        <taxon>Bacteroidota</taxon>
        <taxon>Cytophagia</taxon>
        <taxon>Cytophagales</taxon>
        <taxon>Hymenobacteraceae</taxon>
        <taxon>Pontibacter</taxon>
    </lineage>
</organism>
<evidence type="ECO:0000313" key="3">
    <source>
        <dbReference type="EMBL" id="MFD2245482.1"/>
    </source>
</evidence>
<dbReference type="PRINTS" id="PR00412">
    <property type="entry name" value="EPOXHYDRLASE"/>
</dbReference>
<dbReference type="InterPro" id="IPR050266">
    <property type="entry name" value="AB_hydrolase_sf"/>
</dbReference>
<dbReference type="InterPro" id="IPR029058">
    <property type="entry name" value="AB_hydrolase_fold"/>
</dbReference>
<comment type="caution">
    <text evidence="3">The sequence shown here is derived from an EMBL/GenBank/DDBJ whole genome shotgun (WGS) entry which is preliminary data.</text>
</comment>
<name>A0ABW5CV47_9BACT</name>
<dbReference type="Proteomes" id="UP001597374">
    <property type="component" value="Unassembled WGS sequence"/>
</dbReference>
<dbReference type="PRINTS" id="PR00111">
    <property type="entry name" value="ABHYDROLASE"/>
</dbReference>
<dbReference type="InterPro" id="IPR000073">
    <property type="entry name" value="AB_hydrolase_1"/>
</dbReference>
<protein>
    <submittedName>
        <fullName evidence="3">Alpha/beta fold hydrolase</fullName>
    </submittedName>
</protein>
<gene>
    <name evidence="3" type="ORF">ACFSKP_04395</name>
</gene>
<evidence type="ECO:0000259" key="2">
    <source>
        <dbReference type="Pfam" id="PF00561"/>
    </source>
</evidence>
<proteinExistence type="predicted"/>
<keyword evidence="4" id="KW-1185">Reference proteome</keyword>
<dbReference type="Pfam" id="PF00561">
    <property type="entry name" value="Abhydrolase_1"/>
    <property type="match status" value="1"/>
</dbReference>
<reference evidence="4" key="1">
    <citation type="journal article" date="2019" name="Int. J. Syst. Evol. Microbiol.">
        <title>The Global Catalogue of Microorganisms (GCM) 10K type strain sequencing project: providing services to taxonomists for standard genome sequencing and annotation.</title>
        <authorList>
            <consortium name="The Broad Institute Genomics Platform"/>
            <consortium name="The Broad Institute Genome Sequencing Center for Infectious Disease"/>
            <person name="Wu L."/>
            <person name="Ma J."/>
        </authorList>
    </citation>
    <scope>NUCLEOTIDE SEQUENCE [LARGE SCALE GENOMIC DNA]</scope>
    <source>
        <strain evidence="4">CGMCC 4.1782</strain>
    </source>
</reference>
<evidence type="ECO:0000313" key="4">
    <source>
        <dbReference type="Proteomes" id="UP001597374"/>
    </source>
</evidence>
<dbReference type="SUPFAM" id="SSF53474">
    <property type="entry name" value="alpha/beta-Hydrolases"/>
    <property type="match status" value="1"/>
</dbReference>
<dbReference type="EMBL" id="JBHUIM010000001">
    <property type="protein sequence ID" value="MFD2245482.1"/>
    <property type="molecule type" value="Genomic_DNA"/>
</dbReference>
<dbReference type="InterPro" id="IPR000639">
    <property type="entry name" value="Epox_hydrolase-like"/>
</dbReference>
<dbReference type="PANTHER" id="PTHR43798:SF33">
    <property type="entry name" value="HYDROLASE, PUTATIVE (AFU_ORTHOLOGUE AFUA_2G14860)-RELATED"/>
    <property type="match status" value="1"/>
</dbReference>
<feature type="chain" id="PRO_5045497939" evidence="1">
    <location>
        <begin position="24"/>
        <end position="335"/>
    </location>
</feature>
<accession>A0ABW5CV47</accession>
<keyword evidence="1" id="KW-0732">Signal</keyword>
<evidence type="ECO:0000256" key="1">
    <source>
        <dbReference type="SAM" id="SignalP"/>
    </source>
</evidence>
<dbReference type="Gene3D" id="3.40.50.1820">
    <property type="entry name" value="alpha/beta hydrolase"/>
    <property type="match status" value="1"/>
</dbReference>